<dbReference type="AlphaFoldDB" id="A0A438I4I6"/>
<feature type="compositionally biased region" description="Basic and acidic residues" evidence="1">
    <location>
        <begin position="29"/>
        <end position="41"/>
    </location>
</feature>
<dbReference type="Proteomes" id="UP000288805">
    <property type="component" value="Unassembled WGS sequence"/>
</dbReference>
<organism evidence="2 3">
    <name type="scientific">Vitis vinifera</name>
    <name type="common">Grape</name>
    <dbReference type="NCBI Taxonomy" id="29760"/>
    <lineage>
        <taxon>Eukaryota</taxon>
        <taxon>Viridiplantae</taxon>
        <taxon>Streptophyta</taxon>
        <taxon>Embryophyta</taxon>
        <taxon>Tracheophyta</taxon>
        <taxon>Spermatophyta</taxon>
        <taxon>Magnoliopsida</taxon>
        <taxon>eudicotyledons</taxon>
        <taxon>Gunneridae</taxon>
        <taxon>Pentapetalae</taxon>
        <taxon>rosids</taxon>
        <taxon>Vitales</taxon>
        <taxon>Vitaceae</taxon>
        <taxon>Viteae</taxon>
        <taxon>Vitis</taxon>
    </lineage>
</organism>
<sequence length="430" mass="48126">MKRNLIPSEKKTNPKLIISTAKPTQLPQQREKPVNHKDSKAEAGNAEDGNPSCGDAIGSLVPSAPRHQPHFFTNEASASSLSHSQAYLKRGDMENYGPWEGNLVKAQKPVLLCGSIQISKWGRRSQSGIRIGLMVKTAGRGTWSLGFAEQFCTEVVHASKHSSRSNRSASKLGWPMARPSDKEPRPASASGGVDARLSALRHVQGIDPHSQIYNQSISKSASTLVFSLVLNLWPSLCFPFYALHNLRCTRHFIFHSPIDFTTGRPEWYIDEDWNNKKDMKKETEKKIALSARSLQFLGFLSMLLLSTCRLIQIWVQNGKYSLGGVGVQTTLPCLPRGSSMRLCKDINWVSQSLMSQAVDVNYIGTVSLRVKCQEFLLREEEADEVEIQYRDFVTDVTPLFAAAHFWPCFHCQKATGKVSFWFLLLFLLLA</sequence>
<evidence type="ECO:0000256" key="1">
    <source>
        <dbReference type="SAM" id="MobiDB-lite"/>
    </source>
</evidence>
<accession>A0A438I4I6</accession>
<evidence type="ECO:0000313" key="2">
    <source>
        <dbReference type="EMBL" id="RVW91614.1"/>
    </source>
</evidence>
<evidence type="ECO:0000313" key="3">
    <source>
        <dbReference type="Proteomes" id="UP000288805"/>
    </source>
</evidence>
<proteinExistence type="predicted"/>
<comment type="caution">
    <text evidence="2">The sequence shown here is derived from an EMBL/GenBank/DDBJ whole genome shotgun (WGS) entry which is preliminary data.</text>
</comment>
<protein>
    <submittedName>
        <fullName evidence="2">Uncharacterized protein</fullName>
    </submittedName>
</protein>
<reference evidence="2 3" key="1">
    <citation type="journal article" date="2018" name="PLoS Genet.">
        <title>Population sequencing reveals clonal diversity and ancestral inbreeding in the grapevine cultivar Chardonnay.</title>
        <authorList>
            <person name="Roach M.J."/>
            <person name="Johnson D.L."/>
            <person name="Bohlmann J."/>
            <person name="van Vuuren H.J."/>
            <person name="Jones S.J."/>
            <person name="Pretorius I.S."/>
            <person name="Schmidt S.A."/>
            <person name="Borneman A.R."/>
        </authorList>
    </citation>
    <scope>NUCLEOTIDE SEQUENCE [LARGE SCALE GENOMIC DNA]</scope>
    <source>
        <strain evidence="3">cv. Chardonnay</strain>
        <tissue evidence="2">Leaf</tissue>
    </source>
</reference>
<feature type="region of interest" description="Disordered" evidence="1">
    <location>
        <begin position="1"/>
        <end position="60"/>
    </location>
</feature>
<dbReference type="EMBL" id="QGNW01000143">
    <property type="protein sequence ID" value="RVW91614.1"/>
    <property type="molecule type" value="Genomic_DNA"/>
</dbReference>
<gene>
    <name evidence="2" type="ORF">CK203_024167</name>
</gene>
<feature type="region of interest" description="Disordered" evidence="1">
    <location>
        <begin position="165"/>
        <end position="191"/>
    </location>
</feature>
<name>A0A438I4I6_VITVI</name>